<dbReference type="EMBL" id="QOIP01000010">
    <property type="protein sequence ID" value="RLU17760.1"/>
    <property type="molecule type" value="Genomic_DNA"/>
</dbReference>
<evidence type="ECO:0000313" key="1">
    <source>
        <dbReference type="EMBL" id="EZA60123.1"/>
    </source>
</evidence>
<dbReference type="PANTHER" id="PTHR28592">
    <property type="entry name" value="ARMADILLO REPEAT-CONTAINING PROTEIN 1"/>
    <property type="match status" value="1"/>
</dbReference>
<dbReference type="Proteomes" id="UP000053097">
    <property type="component" value="Unassembled WGS sequence"/>
</dbReference>
<dbReference type="PANTHER" id="PTHR28592:SF1">
    <property type="entry name" value="ARMADILLO REPEAT-CONTAINING PROTEIN 1"/>
    <property type="match status" value="1"/>
</dbReference>
<dbReference type="OMA" id="VTRNKFN"/>
<dbReference type="AlphaFoldDB" id="A0A026WWE5"/>
<proteinExistence type="predicted"/>
<name>A0A026WWE5_OOCBI</name>
<dbReference type="EMBL" id="KK107079">
    <property type="protein sequence ID" value="EZA60123.1"/>
    <property type="molecule type" value="Genomic_DNA"/>
</dbReference>
<organism evidence="1 3">
    <name type="scientific">Ooceraea biroi</name>
    <name type="common">Clonal raider ant</name>
    <name type="synonym">Cerapachys biroi</name>
    <dbReference type="NCBI Taxonomy" id="2015173"/>
    <lineage>
        <taxon>Eukaryota</taxon>
        <taxon>Metazoa</taxon>
        <taxon>Ecdysozoa</taxon>
        <taxon>Arthropoda</taxon>
        <taxon>Hexapoda</taxon>
        <taxon>Insecta</taxon>
        <taxon>Pterygota</taxon>
        <taxon>Neoptera</taxon>
        <taxon>Endopterygota</taxon>
        <taxon>Hymenoptera</taxon>
        <taxon>Apocrita</taxon>
        <taxon>Aculeata</taxon>
        <taxon>Formicoidea</taxon>
        <taxon>Formicidae</taxon>
        <taxon>Dorylinae</taxon>
        <taxon>Ooceraea</taxon>
    </lineage>
</organism>
<evidence type="ECO:0000313" key="3">
    <source>
        <dbReference type="Proteomes" id="UP000053097"/>
    </source>
</evidence>
<dbReference type="STRING" id="2015173.A0A026WWE5"/>
<accession>A0A026WWE5</accession>
<evidence type="ECO:0000313" key="4">
    <source>
        <dbReference type="Proteomes" id="UP000279307"/>
    </source>
</evidence>
<protein>
    <submittedName>
        <fullName evidence="1">Armadillo repeat-containing protein</fullName>
    </submittedName>
</protein>
<evidence type="ECO:0000313" key="2">
    <source>
        <dbReference type="EMBL" id="RLU17760.1"/>
    </source>
</evidence>
<keyword evidence="3" id="KW-1185">Reference proteome</keyword>
<reference evidence="2 4" key="2">
    <citation type="journal article" date="2018" name="Genome Res.">
        <title>The genomic architecture and molecular evolution of ant odorant receptors.</title>
        <authorList>
            <person name="McKenzie S.K."/>
            <person name="Kronauer D.J.C."/>
        </authorList>
    </citation>
    <scope>NUCLEOTIDE SEQUENCE [LARGE SCALE GENOMIC DNA]</scope>
    <source>
        <strain evidence="2">Clonal line C1</strain>
    </source>
</reference>
<gene>
    <name evidence="2" type="ORF">DMN91_009997</name>
    <name evidence="1" type="ORF">X777_15060</name>
</gene>
<dbReference type="Proteomes" id="UP000279307">
    <property type="component" value="Chromosome 10"/>
</dbReference>
<dbReference type="OrthoDB" id="17335at2759"/>
<sequence>MDGEDLADVDPRELLETLQTYRKLADDLANHDTILKDKTVLSYLAYVLDVPDLDVVALALDTLEVFVKNVDNYIHITSTFGIRESLEAIINKYSLSEPKIASRAQCIKDDIERMKPPIYNLRSRCRRVIEPKKLKTHVIVLHVQGLLPETRAQLETILIRIEGLVSLVVDVEHQRVTMRTLSYVTAKQIADVIDKNSDTMEARLVKRNKFNQEFLVTLIQVGDYSDGEEIPDYLPEEEEEDDREGVVSLFTGLKQSASSLYKSTAEFLSNSFYW</sequence>
<reference evidence="2" key="3">
    <citation type="submission" date="2018-07" db="EMBL/GenBank/DDBJ databases">
        <authorList>
            <person name="Mckenzie S.K."/>
            <person name="Kronauer D.J.C."/>
        </authorList>
    </citation>
    <scope>NUCLEOTIDE SEQUENCE</scope>
    <source>
        <strain evidence="2">Clonal line C1</strain>
    </source>
</reference>
<reference evidence="1 3" key="1">
    <citation type="journal article" date="2014" name="Curr. Biol.">
        <title>The genome of the clonal raider ant Cerapachys biroi.</title>
        <authorList>
            <person name="Oxley P.R."/>
            <person name="Ji L."/>
            <person name="Fetter-Pruneda I."/>
            <person name="McKenzie S.K."/>
            <person name="Li C."/>
            <person name="Hu H."/>
            <person name="Zhang G."/>
            <person name="Kronauer D.J."/>
        </authorList>
    </citation>
    <scope>NUCLEOTIDE SEQUENCE [LARGE SCALE GENOMIC DNA]</scope>
</reference>